<name>A0A1H0FKM0_9PSEU</name>
<sequence length="131" mass="13344">MTTTSRTGVRPVLAAVTGLIAVSAFAGAIAISTGIIDFGPVIDMRLPLDSPLLAAIALLAVVALPMGAASWCATTGHPRCRQVAITAGALLIAWIIVQIGFIQTFSWLQPVMAAAGAAVLAAGLLGRKEPR</sequence>
<dbReference type="OrthoDB" id="3630641at2"/>
<dbReference type="STRING" id="504798.SAMN05421871_103459"/>
<keyword evidence="1" id="KW-0812">Transmembrane</keyword>
<dbReference type="AlphaFoldDB" id="A0A1H0FKM0"/>
<accession>A0A1H0FKM0</accession>
<feature type="transmembrane region" description="Helical" evidence="1">
    <location>
        <begin position="83"/>
        <end position="101"/>
    </location>
</feature>
<organism evidence="2 3">
    <name type="scientific">Actinokineospora alba</name>
    <dbReference type="NCBI Taxonomy" id="504798"/>
    <lineage>
        <taxon>Bacteria</taxon>
        <taxon>Bacillati</taxon>
        <taxon>Actinomycetota</taxon>
        <taxon>Actinomycetes</taxon>
        <taxon>Pseudonocardiales</taxon>
        <taxon>Pseudonocardiaceae</taxon>
        <taxon>Actinokineospora</taxon>
    </lineage>
</organism>
<feature type="transmembrane region" description="Helical" evidence="1">
    <location>
        <begin position="52"/>
        <end position="71"/>
    </location>
</feature>
<reference evidence="3" key="1">
    <citation type="submission" date="2016-10" db="EMBL/GenBank/DDBJ databases">
        <authorList>
            <person name="Varghese N."/>
            <person name="Submissions S."/>
        </authorList>
    </citation>
    <scope>NUCLEOTIDE SEQUENCE [LARGE SCALE GENOMIC DNA]</scope>
    <source>
        <strain evidence="3">IBRC-M 10655</strain>
    </source>
</reference>
<feature type="transmembrane region" description="Helical" evidence="1">
    <location>
        <begin position="12"/>
        <end position="32"/>
    </location>
</feature>
<evidence type="ECO:0000313" key="3">
    <source>
        <dbReference type="Proteomes" id="UP000199651"/>
    </source>
</evidence>
<gene>
    <name evidence="2" type="ORF">SAMN05192558_101411</name>
</gene>
<dbReference type="RefSeq" id="WP_091369086.1">
    <property type="nucleotide sequence ID" value="NZ_FNDV01000003.1"/>
</dbReference>
<dbReference type="EMBL" id="FNJB01000001">
    <property type="protein sequence ID" value="SDN95187.1"/>
    <property type="molecule type" value="Genomic_DNA"/>
</dbReference>
<keyword evidence="1" id="KW-0472">Membrane</keyword>
<dbReference type="Proteomes" id="UP000199651">
    <property type="component" value="Unassembled WGS sequence"/>
</dbReference>
<evidence type="ECO:0000313" key="2">
    <source>
        <dbReference type="EMBL" id="SDN95187.1"/>
    </source>
</evidence>
<proteinExistence type="predicted"/>
<feature type="transmembrane region" description="Helical" evidence="1">
    <location>
        <begin position="107"/>
        <end position="126"/>
    </location>
</feature>
<keyword evidence="3" id="KW-1185">Reference proteome</keyword>
<protein>
    <submittedName>
        <fullName evidence="2">Uncharacterized protein</fullName>
    </submittedName>
</protein>
<evidence type="ECO:0000256" key="1">
    <source>
        <dbReference type="SAM" id="Phobius"/>
    </source>
</evidence>
<keyword evidence="1" id="KW-1133">Transmembrane helix</keyword>